<gene>
    <name evidence="1" type="ORF">BECKLPF1236A_GA0070988_109581</name>
</gene>
<dbReference type="EMBL" id="CAADFM010000958">
    <property type="protein sequence ID" value="VFK32027.1"/>
    <property type="molecule type" value="Genomic_DNA"/>
</dbReference>
<dbReference type="AlphaFoldDB" id="A0A450XRY0"/>
<protein>
    <submittedName>
        <fullName evidence="1">Uncharacterized protein</fullName>
    </submittedName>
</protein>
<evidence type="ECO:0000313" key="1">
    <source>
        <dbReference type="EMBL" id="VFK32027.1"/>
    </source>
</evidence>
<accession>A0A450XRY0</accession>
<reference evidence="1" key="1">
    <citation type="submission" date="2019-02" db="EMBL/GenBank/DDBJ databases">
        <authorList>
            <person name="Gruber-Vodicka R. H."/>
            <person name="Seah K. B. B."/>
        </authorList>
    </citation>
    <scope>NUCLEOTIDE SEQUENCE</scope>
    <source>
        <strain evidence="1">BECK_S312</strain>
    </source>
</reference>
<name>A0A450XRY0_9GAMM</name>
<sequence>MVAPVGLWHVVCLGGEAPGALALMDGNLFALVQCADHGSLMRSSTA</sequence>
<proteinExistence type="predicted"/>
<organism evidence="1">
    <name type="scientific">Candidatus Kentrum sp. LPFa</name>
    <dbReference type="NCBI Taxonomy" id="2126335"/>
    <lineage>
        <taxon>Bacteria</taxon>
        <taxon>Pseudomonadati</taxon>
        <taxon>Pseudomonadota</taxon>
        <taxon>Gammaproteobacteria</taxon>
        <taxon>Candidatus Kentrum</taxon>
    </lineage>
</organism>